<organism evidence="5 6">
    <name type="scientific">Actinomadura rudentiformis</name>
    <dbReference type="NCBI Taxonomy" id="359158"/>
    <lineage>
        <taxon>Bacteria</taxon>
        <taxon>Bacillati</taxon>
        <taxon>Actinomycetota</taxon>
        <taxon>Actinomycetes</taxon>
        <taxon>Streptosporangiales</taxon>
        <taxon>Thermomonosporaceae</taxon>
        <taxon>Actinomadura</taxon>
    </lineage>
</organism>
<dbReference type="EMBL" id="WBMT01000014">
    <property type="protein sequence ID" value="KAB2345162.1"/>
    <property type="molecule type" value="Genomic_DNA"/>
</dbReference>
<evidence type="ECO:0000313" key="6">
    <source>
        <dbReference type="Proteomes" id="UP000468735"/>
    </source>
</evidence>
<protein>
    <submittedName>
        <fullName evidence="5">Alpha/beta fold hydrolase</fullName>
    </submittedName>
</protein>
<dbReference type="InterPro" id="IPR023393">
    <property type="entry name" value="START-like_dom_sf"/>
</dbReference>
<dbReference type="Gene3D" id="3.40.50.1820">
    <property type="entry name" value="alpha/beta hydrolase"/>
    <property type="match status" value="1"/>
</dbReference>
<feature type="compositionally biased region" description="Polar residues" evidence="2">
    <location>
        <begin position="173"/>
        <end position="186"/>
    </location>
</feature>
<gene>
    <name evidence="5" type="ORF">F8566_28230</name>
</gene>
<dbReference type="Proteomes" id="UP000468735">
    <property type="component" value="Unassembled WGS sequence"/>
</dbReference>
<dbReference type="Gene3D" id="3.30.530.20">
    <property type="match status" value="1"/>
</dbReference>
<feature type="domain" description="Activator of Hsp90 ATPase homologue 1/2-like C-terminal" evidence="3">
    <location>
        <begin position="27"/>
        <end position="163"/>
    </location>
</feature>
<evidence type="ECO:0000256" key="2">
    <source>
        <dbReference type="SAM" id="MobiDB-lite"/>
    </source>
</evidence>
<dbReference type="InterPro" id="IPR029058">
    <property type="entry name" value="AB_hydrolase_fold"/>
</dbReference>
<dbReference type="InterPro" id="IPR050471">
    <property type="entry name" value="AB_hydrolase"/>
</dbReference>
<evidence type="ECO:0000313" key="5">
    <source>
        <dbReference type="EMBL" id="KAB2345162.1"/>
    </source>
</evidence>
<dbReference type="PANTHER" id="PTHR43433">
    <property type="entry name" value="HYDROLASE, ALPHA/BETA FOLD FAMILY PROTEIN"/>
    <property type="match status" value="1"/>
</dbReference>
<keyword evidence="5" id="KW-0378">Hydrolase</keyword>
<evidence type="ECO:0000259" key="3">
    <source>
        <dbReference type="Pfam" id="PF08327"/>
    </source>
</evidence>
<dbReference type="SUPFAM" id="SSF55961">
    <property type="entry name" value="Bet v1-like"/>
    <property type="match status" value="1"/>
</dbReference>
<keyword evidence="6" id="KW-1185">Reference proteome</keyword>
<dbReference type="GO" id="GO:0016787">
    <property type="term" value="F:hydrolase activity"/>
    <property type="evidence" value="ECO:0007669"/>
    <property type="project" value="UniProtKB-KW"/>
</dbReference>
<reference evidence="5 6" key="1">
    <citation type="submission" date="2019-09" db="EMBL/GenBank/DDBJ databases">
        <title>Actinomadura physcomitrii sp. nov., a novel actinomycete isolated from moss [Physcomitrium sphaericum (Ludw) Fuernr].</title>
        <authorList>
            <person name="Zhuang X."/>
            <person name="Liu C."/>
        </authorList>
    </citation>
    <scope>NUCLEOTIDE SEQUENCE [LARGE SCALE GENOMIC DNA]</scope>
    <source>
        <strain evidence="5 6">HMC1</strain>
    </source>
</reference>
<evidence type="ECO:0000256" key="1">
    <source>
        <dbReference type="ARBA" id="ARBA00006817"/>
    </source>
</evidence>
<comment type="caution">
    <text evidence="5">The sequence shown here is derived from an EMBL/GenBank/DDBJ whole genome shotgun (WGS) entry which is preliminary data.</text>
</comment>
<dbReference type="InterPro" id="IPR013538">
    <property type="entry name" value="ASHA1/2-like_C"/>
</dbReference>
<comment type="similarity">
    <text evidence="1">Belongs to the AHA1 family.</text>
</comment>
<dbReference type="RefSeq" id="WP_151564874.1">
    <property type="nucleotide sequence ID" value="NZ_WBMT01000014.1"/>
</dbReference>
<dbReference type="InterPro" id="IPR000073">
    <property type="entry name" value="AB_hydrolase_1"/>
</dbReference>
<feature type="region of interest" description="Disordered" evidence="2">
    <location>
        <begin position="165"/>
        <end position="186"/>
    </location>
</feature>
<proteinExistence type="inferred from homology"/>
<evidence type="ECO:0000259" key="4">
    <source>
        <dbReference type="Pfam" id="PF12697"/>
    </source>
</evidence>
<dbReference type="SUPFAM" id="SSF53474">
    <property type="entry name" value="alpha/beta-Hydrolases"/>
    <property type="match status" value="1"/>
</dbReference>
<dbReference type="Pfam" id="PF08327">
    <property type="entry name" value="AHSA1"/>
    <property type="match status" value="1"/>
</dbReference>
<accession>A0A6H9YG64</accession>
<dbReference type="CDD" id="cd07814">
    <property type="entry name" value="SRPBCC_CalC_Aha1-like"/>
    <property type="match status" value="1"/>
</dbReference>
<dbReference type="Pfam" id="PF12697">
    <property type="entry name" value="Abhydrolase_6"/>
    <property type="match status" value="1"/>
</dbReference>
<dbReference type="OrthoDB" id="63519at2"/>
<name>A0A6H9YG64_9ACTN</name>
<dbReference type="PANTHER" id="PTHR43433:SF5">
    <property type="entry name" value="AB HYDROLASE-1 DOMAIN-CONTAINING PROTEIN"/>
    <property type="match status" value="1"/>
</dbReference>
<sequence>MPEDTADGIVIDRSSNTIHIRRTYAAGVDRVWWAWTDAEAISRWWGPQGWAATVYEMDVRPGGRWRFQIAPVDGSAAPVRSIVTYKAIVARAQLDYDDTFADEAWRSDGTGTFPTAVTFTSAGTGCTVDVAASFPDGQALQRAVELQMAEGYAEALDRLGGLLDNAPSDHTDASSTEGETTMSGLSTVTSADGTTIAYEKTGSGPAIIVISTVAEDHTGVAGVAKALSEHFTVINFDRRGRGASGDPQPYDPAREIDDIAALIDVAGGSAALTGGSGGCGLALDAASALGGKVTGLYLYEPPFIVDDSRPPAPADYLEHLEALVAAGKRSEAVEYFMTQMIGVPAEYIPAMKQDPSWDEMAKYAHTYAYDGQIFRGLQDGKPLPTDRWSIDVPIAVAVGGNSEAFMRQGANALAAILPNVTVLTLPDHDHSAFWMAPDAVARQARSFLLGSLQ</sequence>
<dbReference type="AlphaFoldDB" id="A0A6H9YG64"/>
<feature type="domain" description="AB hydrolase-1" evidence="4">
    <location>
        <begin position="220"/>
        <end position="442"/>
    </location>
</feature>